<comment type="caution">
    <text evidence="1">The sequence shown here is derived from an EMBL/GenBank/DDBJ whole genome shotgun (WGS) entry which is preliminary data.</text>
</comment>
<sequence>MAGLIGAVLLAGCATTPEARFASLGPLRTALSTPPETLLQLADRNDANAQMALSLLYQYGRGGVAKDPVRALELRQRATAQRGSTPITTYIAGINGKPGRVSMIFVPRYDVSPADALFNAACANALARGDRSPKAVEPCGGEEKYDQLAAAWRR</sequence>
<keyword evidence="2" id="KW-1185">Reference proteome</keyword>
<evidence type="ECO:0000313" key="1">
    <source>
        <dbReference type="EMBL" id="PLR20965.1"/>
    </source>
</evidence>
<gene>
    <name evidence="1" type="ORF">SGCZBJ_21230</name>
</gene>
<dbReference type="Proteomes" id="UP000234479">
    <property type="component" value="Unassembled WGS sequence"/>
</dbReference>
<dbReference type="SUPFAM" id="SSF81901">
    <property type="entry name" value="HCP-like"/>
    <property type="match status" value="1"/>
</dbReference>
<evidence type="ECO:0008006" key="3">
    <source>
        <dbReference type="Google" id="ProtNLM"/>
    </source>
</evidence>
<proteinExistence type="predicted"/>
<dbReference type="EMBL" id="PJRS01000044">
    <property type="protein sequence ID" value="PLR20965.1"/>
    <property type="molecule type" value="Genomic_DNA"/>
</dbReference>
<protein>
    <recommendedName>
        <fullName evidence="3">Sel1 repeat family protein</fullName>
    </recommendedName>
</protein>
<dbReference type="AlphaFoldDB" id="A0A2N5D4H6"/>
<organism evidence="1 2">
    <name type="scientific">Caulobacter zeae</name>
    <dbReference type="NCBI Taxonomy" id="2055137"/>
    <lineage>
        <taxon>Bacteria</taxon>
        <taxon>Pseudomonadati</taxon>
        <taxon>Pseudomonadota</taxon>
        <taxon>Alphaproteobacteria</taxon>
        <taxon>Caulobacterales</taxon>
        <taxon>Caulobacteraceae</taxon>
        <taxon>Caulobacter</taxon>
    </lineage>
</organism>
<reference evidence="1 2" key="1">
    <citation type="submission" date="2017-12" db="EMBL/GenBank/DDBJ databases">
        <title>The genome sequence of Caulobacter sp. 410.</title>
        <authorList>
            <person name="Gao J."/>
            <person name="Mao X."/>
            <person name="Sun J."/>
        </authorList>
    </citation>
    <scope>NUCLEOTIDE SEQUENCE [LARGE SCALE GENOMIC DNA]</scope>
    <source>
        <strain evidence="1 2">410</strain>
    </source>
</reference>
<accession>A0A2N5D4H6</accession>
<dbReference type="Gene3D" id="1.25.40.10">
    <property type="entry name" value="Tetratricopeptide repeat domain"/>
    <property type="match status" value="1"/>
</dbReference>
<dbReference type="InterPro" id="IPR011990">
    <property type="entry name" value="TPR-like_helical_dom_sf"/>
</dbReference>
<name>A0A2N5D4H6_9CAUL</name>
<evidence type="ECO:0000313" key="2">
    <source>
        <dbReference type="Proteomes" id="UP000234479"/>
    </source>
</evidence>